<name>A0A0K0F3W9_STRVS</name>
<dbReference type="WBParaSite" id="SVE_0350400.1">
    <property type="protein sequence ID" value="SVE_0350400.1"/>
    <property type="gene ID" value="SVE_0350400"/>
</dbReference>
<accession>A0A0K0F3W9</accession>
<reference evidence="2" key="1">
    <citation type="submission" date="2014-07" db="EMBL/GenBank/DDBJ databases">
        <authorList>
            <person name="Martin A.A"/>
            <person name="De Silva N."/>
        </authorList>
    </citation>
    <scope>NUCLEOTIDE SEQUENCE</scope>
</reference>
<feature type="region of interest" description="Disordered" evidence="1">
    <location>
        <begin position="167"/>
        <end position="197"/>
    </location>
</feature>
<protein>
    <submittedName>
        <fullName evidence="3">Serine/threonine protein kinase</fullName>
    </submittedName>
</protein>
<dbReference type="Proteomes" id="UP000035680">
    <property type="component" value="Unassembled WGS sequence"/>
</dbReference>
<keyword evidence="2" id="KW-1185">Reference proteome</keyword>
<evidence type="ECO:0000313" key="3">
    <source>
        <dbReference type="WBParaSite" id="SVE_0350400.1"/>
    </source>
</evidence>
<evidence type="ECO:0000256" key="1">
    <source>
        <dbReference type="SAM" id="MobiDB-lite"/>
    </source>
</evidence>
<sequence length="379" mass="44065">MEYTEIKKEDIDKKEISCKSKLPIPKKSKNCLETFEKMSVEEMVEPGKINKVLQNMELFNTTDNVTAILHYLVNIQQIELSVISSSYKDIFPLLKKVRQNKVFSNNSDIIKLVAALMSRLYKYMVEQGKVDKVTMSEIYKNFMEDCNSSRKRRHKPAVSLGKHRLTGLYGENDNLPPSPTKPKKVKNPNSCRNEGSYHSAGNIGLSEDYSKYAGKKTLILSSHTQCQRLFDRVHYCIKQNAELSYVIPVINKEYVEKIPLSYSYINPQLYEIFIQDKVLTVSEEEQTIKEEEYKELMDYLNKDRLDKTKINLCKTFPQNLDDQTVCEYQRVENKTIVHKLIIQKKTVVESKLSTFFEINSDEAPPSVRVQNILDKLRKE</sequence>
<organism evidence="2 3">
    <name type="scientific">Strongyloides venezuelensis</name>
    <name type="common">Threadworm</name>
    <dbReference type="NCBI Taxonomy" id="75913"/>
    <lineage>
        <taxon>Eukaryota</taxon>
        <taxon>Metazoa</taxon>
        <taxon>Ecdysozoa</taxon>
        <taxon>Nematoda</taxon>
        <taxon>Chromadorea</taxon>
        <taxon>Rhabditida</taxon>
        <taxon>Tylenchina</taxon>
        <taxon>Panagrolaimomorpha</taxon>
        <taxon>Strongyloidoidea</taxon>
        <taxon>Strongyloididae</taxon>
        <taxon>Strongyloides</taxon>
    </lineage>
</organism>
<proteinExistence type="predicted"/>
<reference evidence="3" key="2">
    <citation type="submission" date="2015-08" db="UniProtKB">
        <authorList>
            <consortium name="WormBaseParasite"/>
        </authorList>
    </citation>
    <scope>IDENTIFICATION</scope>
</reference>
<dbReference type="AlphaFoldDB" id="A0A0K0F3W9"/>
<evidence type="ECO:0000313" key="2">
    <source>
        <dbReference type="Proteomes" id="UP000035680"/>
    </source>
</evidence>